<feature type="transmembrane region" description="Helical" evidence="9">
    <location>
        <begin position="380"/>
        <end position="405"/>
    </location>
</feature>
<dbReference type="InterPro" id="IPR020846">
    <property type="entry name" value="MFS_dom"/>
</dbReference>
<dbReference type="PANTHER" id="PTHR42718">
    <property type="entry name" value="MAJOR FACILITATOR SUPERFAMILY MULTIDRUG TRANSPORTER MFSC"/>
    <property type="match status" value="1"/>
</dbReference>
<evidence type="ECO:0000256" key="1">
    <source>
        <dbReference type="ARBA" id="ARBA00004651"/>
    </source>
</evidence>
<keyword evidence="4" id="KW-1003">Cell membrane</keyword>
<dbReference type="Gene3D" id="1.20.1250.20">
    <property type="entry name" value="MFS general substrate transporter like domains"/>
    <property type="match status" value="1"/>
</dbReference>
<dbReference type="CDD" id="cd17503">
    <property type="entry name" value="MFS_LmrB_MDR_like"/>
    <property type="match status" value="1"/>
</dbReference>
<protein>
    <submittedName>
        <fullName evidence="11">MDR family MFS transporter</fullName>
    </submittedName>
</protein>
<feature type="transmembrane region" description="Helical" evidence="9">
    <location>
        <begin position="130"/>
        <end position="149"/>
    </location>
</feature>
<feature type="domain" description="Major facilitator superfamily (MFS) profile" evidence="10">
    <location>
        <begin position="30"/>
        <end position="487"/>
    </location>
</feature>
<feature type="transmembrane region" description="Helical" evidence="9">
    <location>
        <begin position="184"/>
        <end position="206"/>
    </location>
</feature>
<dbReference type="EMBL" id="JBHUNE010000006">
    <property type="protein sequence ID" value="MFD2758373.1"/>
    <property type="molecule type" value="Genomic_DNA"/>
</dbReference>
<dbReference type="Proteomes" id="UP001597492">
    <property type="component" value="Unassembled WGS sequence"/>
</dbReference>
<evidence type="ECO:0000256" key="9">
    <source>
        <dbReference type="SAM" id="Phobius"/>
    </source>
</evidence>
<dbReference type="SUPFAM" id="SSF103473">
    <property type="entry name" value="MFS general substrate transporter"/>
    <property type="match status" value="1"/>
</dbReference>
<feature type="transmembrane region" description="Helical" evidence="9">
    <location>
        <begin position="455"/>
        <end position="482"/>
    </location>
</feature>
<evidence type="ECO:0000313" key="12">
    <source>
        <dbReference type="Proteomes" id="UP001597492"/>
    </source>
</evidence>
<feature type="transmembrane region" description="Helical" evidence="9">
    <location>
        <begin position="289"/>
        <end position="313"/>
    </location>
</feature>
<evidence type="ECO:0000256" key="2">
    <source>
        <dbReference type="ARBA" id="ARBA00008537"/>
    </source>
</evidence>
<proteinExistence type="inferred from homology"/>
<feature type="compositionally biased region" description="Polar residues" evidence="8">
    <location>
        <begin position="1"/>
        <end position="10"/>
    </location>
</feature>
<feature type="transmembrane region" description="Helical" evidence="9">
    <location>
        <begin position="355"/>
        <end position="374"/>
    </location>
</feature>
<accession>A0ABW5UYB5</accession>
<sequence>MTKPTTQPVETNPADGHPADDRIRPHHLRAIIILLFAVFVVLLNETTMNMAVEVMINDPDLGIDQRGAAWLTTAFLLTMAVVIPSTGWLQQRFTTRQLFGLSTVSFTIGAVIAFLSPGFAVLVVGRVVQAFGTAIAMPLLMSTVMEVVPAHRRGRMMGLVSMVISVAPALGPVVSGLVLETMSWRALFGIMIPIGLAVVLVGAKWIPNVNELGERPRLDILSLPLAAVGFGGTVYGLSSIGNSDLPSWVLPAALVAGGIGLIVFVIRQLRLARTGEPLLDVRVFRNGRFTVPVVLMMLAMMGMFGVLIMLPLLLQRSFGMAPLEVGLLMLPGSLLTGLLGPVVGNAYDRIGPRPLVIPGTAVAAAAFGLLFFVTAETPTWYFLMFHILLSIGLALTFSPTFTSALGSLPHHQYGHGSASLSTAQQVAGAAGNSGFVSIMSIGIASATAAGMSDGAAMLAGAHTAFLFAAIVQVIVFGLAWFVRRPVD</sequence>
<keyword evidence="3" id="KW-0813">Transport</keyword>
<evidence type="ECO:0000259" key="10">
    <source>
        <dbReference type="PROSITE" id="PS50850"/>
    </source>
</evidence>
<dbReference type="PANTHER" id="PTHR42718:SF9">
    <property type="entry name" value="MAJOR FACILITATOR SUPERFAMILY MULTIDRUG TRANSPORTER MFSC"/>
    <property type="match status" value="1"/>
</dbReference>
<feature type="transmembrane region" description="Helical" evidence="9">
    <location>
        <begin position="218"/>
        <end position="237"/>
    </location>
</feature>
<evidence type="ECO:0000256" key="8">
    <source>
        <dbReference type="SAM" id="MobiDB-lite"/>
    </source>
</evidence>
<dbReference type="Pfam" id="PF07690">
    <property type="entry name" value="MFS_1"/>
    <property type="match status" value="1"/>
</dbReference>
<evidence type="ECO:0000313" key="11">
    <source>
        <dbReference type="EMBL" id="MFD2758373.1"/>
    </source>
</evidence>
<evidence type="ECO:0000256" key="5">
    <source>
        <dbReference type="ARBA" id="ARBA00022692"/>
    </source>
</evidence>
<comment type="caution">
    <text evidence="11">The sequence shown here is derived from an EMBL/GenBank/DDBJ whole genome shotgun (WGS) entry which is preliminary data.</text>
</comment>
<keyword evidence="12" id="KW-1185">Reference proteome</keyword>
<dbReference type="PROSITE" id="PS50850">
    <property type="entry name" value="MFS"/>
    <property type="match status" value="1"/>
</dbReference>
<gene>
    <name evidence="11" type="ORF">ACFSW7_08275</name>
</gene>
<evidence type="ECO:0000256" key="6">
    <source>
        <dbReference type="ARBA" id="ARBA00022989"/>
    </source>
</evidence>
<dbReference type="Gene3D" id="1.20.1720.10">
    <property type="entry name" value="Multidrug resistance protein D"/>
    <property type="match status" value="1"/>
</dbReference>
<evidence type="ECO:0000256" key="7">
    <source>
        <dbReference type="ARBA" id="ARBA00023136"/>
    </source>
</evidence>
<keyword evidence="6 9" id="KW-1133">Transmembrane helix</keyword>
<feature type="transmembrane region" description="Helical" evidence="9">
    <location>
        <begin position="156"/>
        <end position="178"/>
    </location>
</feature>
<name>A0ABW5UYB5_9MICO</name>
<reference evidence="12" key="1">
    <citation type="journal article" date="2019" name="Int. J. Syst. Evol. Microbiol.">
        <title>The Global Catalogue of Microorganisms (GCM) 10K type strain sequencing project: providing services to taxonomists for standard genome sequencing and annotation.</title>
        <authorList>
            <consortium name="The Broad Institute Genomics Platform"/>
            <consortium name="The Broad Institute Genome Sequencing Center for Infectious Disease"/>
            <person name="Wu L."/>
            <person name="Ma J."/>
        </authorList>
    </citation>
    <scope>NUCLEOTIDE SEQUENCE [LARGE SCALE GENOMIC DNA]</scope>
    <source>
        <strain evidence="12">TISTR 1514</strain>
    </source>
</reference>
<organism evidence="11 12">
    <name type="scientific">Gulosibacter faecalis</name>
    <dbReference type="NCBI Taxonomy" id="272240"/>
    <lineage>
        <taxon>Bacteria</taxon>
        <taxon>Bacillati</taxon>
        <taxon>Actinomycetota</taxon>
        <taxon>Actinomycetes</taxon>
        <taxon>Micrococcales</taxon>
        <taxon>Microbacteriaceae</taxon>
        <taxon>Gulosibacter</taxon>
    </lineage>
</organism>
<keyword evidence="5 9" id="KW-0812">Transmembrane</keyword>
<comment type="subcellular location">
    <subcellularLocation>
        <location evidence="1">Cell membrane</location>
        <topology evidence="1">Multi-pass membrane protein</topology>
    </subcellularLocation>
</comment>
<feature type="transmembrane region" description="Helical" evidence="9">
    <location>
        <begin position="68"/>
        <end position="89"/>
    </location>
</feature>
<keyword evidence="7 9" id="KW-0472">Membrane</keyword>
<evidence type="ECO:0000256" key="4">
    <source>
        <dbReference type="ARBA" id="ARBA00022475"/>
    </source>
</evidence>
<feature type="transmembrane region" description="Helical" evidence="9">
    <location>
        <begin position="101"/>
        <end position="124"/>
    </location>
</feature>
<comment type="similarity">
    <text evidence="2">Belongs to the major facilitator superfamily. EmrB family.</text>
</comment>
<dbReference type="RefSeq" id="WP_019619415.1">
    <property type="nucleotide sequence ID" value="NZ_JBHUNE010000006.1"/>
</dbReference>
<dbReference type="InterPro" id="IPR011701">
    <property type="entry name" value="MFS"/>
</dbReference>
<dbReference type="InterPro" id="IPR004638">
    <property type="entry name" value="EmrB-like"/>
</dbReference>
<feature type="transmembrane region" description="Helical" evidence="9">
    <location>
        <begin position="30"/>
        <end position="48"/>
    </location>
</feature>
<feature type="transmembrane region" description="Helical" evidence="9">
    <location>
        <begin position="249"/>
        <end position="269"/>
    </location>
</feature>
<feature type="transmembrane region" description="Helical" evidence="9">
    <location>
        <begin position="426"/>
        <end position="449"/>
    </location>
</feature>
<evidence type="ECO:0000256" key="3">
    <source>
        <dbReference type="ARBA" id="ARBA00022448"/>
    </source>
</evidence>
<feature type="transmembrane region" description="Helical" evidence="9">
    <location>
        <begin position="325"/>
        <end position="343"/>
    </location>
</feature>
<dbReference type="NCBIfam" id="TIGR00711">
    <property type="entry name" value="efflux_EmrB"/>
    <property type="match status" value="1"/>
</dbReference>
<dbReference type="InterPro" id="IPR036259">
    <property type="entry name" value="MFS_trans_sf"/>
</dbReference>
<feature type="region of interest" description="Disordered" evidence="8">
    <location>
        <begin position="1"/>
        <end position="20"/>
    </location>
</feature>
<dbReference type="PRINTS" id="PR01036">
    <property type="entry name" value="TCRTETB"/>
</dbReference>